<reference evidence="8 9" key="1">
    <citation type="submission" date="2015-09" db="EMBL/GenBank/DDBJ databases">
        <authorList>
            <consortium name="Pathogen Informatics"/>
        </authorList>
    </citation>
    <scope>NUCLEOTIDE SEQUENCE [LARGE SCALE GENOMIC DNA]</scope>
    <source>
        <strain evidence="8 9">2789STDY5834861</strain>
    </source>
</reference>
<evidence type="ECO:0000256" key="2">
    <source>
        <dbReference type="ARBA" id="ARBA00006680"/>
    </source>
</evidence>
<dbReference type="GO" id="GO:0051607">
    <property type="term" value="P:defense response to virus"/>
    <property type="evidence" value="ECO:0007669"/>
    <property type="project" value="UniProtKB-KW"/>
</dbReference>
<keyword evidence="4" id="KW-0694">RNA-binding</keyword>
<evidence type="ECO:0000313" key="9">
    <source>
        <dbReference type="Proteomes" id="UP000095645"/>
    </source>
</evidence>
<evidence type="ECO:0000256" key="5">
    <source>
        <dbReference type="ARBA" id="ARBA00023118"/>
    </source>
</evidence>
<evidence type="ECO:0000313" key="8">
    <source>
        <dbReference type="EMBL" id="CUO08536.1"/>
    </source>
</evidence>
<evidence type="ECO:0000256" key="4">
    <source>
        <dbReference type="ARBA" id="ARBA00022884"/>
    </source>
</evidence>
<dbReference type="Pfam" id="PF03787">
    <property type="entry name" value="RAMPs"/>
    <property type="match status" value="1"/>
</dbReference>
<dbReference type="PANTHER" id="PTHR38007:SF1">
    <property type="entry name" value="CRISPR SYSTEM CMS PROTEIN CSM5"/>
    <property type="match status" value="1"/>
</dbReference>
<gene>
    <name evidence="8" type="ORF">ERS852476_01842</name>
</gene>
<comment type="function">
    <text evidence="1">This subunit might be involved in maturation of a crRNA intermediate to its mature form.</text>
</comment>
<feature type="domain" description="CRISPR type III-associated protein" evidence="7">
    <location>
        <begin position="12"/>
        <end position="270"/>
    </location>
</feature>
<dbReference type="PANTHER" id="PTHR38007">
    <property type="entry name" value="CRISPR SYSTEM CMS PROTEIN CSM5"/>
    <property type="match status" value="1"/>
</dbReference>
<proteinExistence type="inferred from homology"/>
<name>A0A174CA32_9FIRM</name>
<dbReference type="RefSeq" id="WP_055058054.1">
    <property type="nucleotide sequence ID" value="NZ_CYZP01000014.1"/>
</dbReference>
<dbReference type="NCBIfam" id="TIGR01899">
    <property type="entry name" value="cas_TM1807_csm5"/>
    <property type="match status" value="1"/>
</dbReference>
<dbReference type="InterPro" id="IPR010173">
    <property type="entry name" value="CRISPR-assoc_Csm5"/>
</dbReference>
<dbReference type="GO" id="GO:0003723">
    <property type="term" value="F:RNA binding"/>
    <property type="evidence" value="ECO:0007669"/>
    <property type="project" value="UniProtKB-KW"/>
</dbReference>
<dbReference type="InterPro" id="IPR005537">
    <property type="entry name" value="RAMP_III_fam"/>
</dbReference>
<dbReference type="Proteomes" id="UP000095645">
    <property type="component" value="Unassembled WGS sequence"/>
</dbReference>
<comment type="similarity">
    <text evidence="2">Belongs to the CRISPR-associated Csm5 family.</text>
</comment>
<organism evidence="8 9">
    <name type="scientific">Blautia obeum</name>
    <dbReference type="NCBI Taxonomy" id="40520"/>
    <lineage>
        <taxon>Bacteria</taxon>
        <taxon>Bacillati</taxon>
        <taxon>Bacillota</taxon>
        <taxon>Clostridia</taxon>
        <taxon>Lachnospirales</taxon>
        <taxon>Lachnospiraceae</taxon>
        <taxon>Blautia</taxon>
    </lineage>
</organism>
<sequence>MERKLKTYKIHLKVNGPVFVGDGNEIQKKEYMFLNRNTIGVIDGSKFYMLAKKLHLQNDFERFMIDDTREDLKHWCFRNHVSQNDLKNCMKYVENVGDRSEEKGKLQVMTCITDPYGNPYVPGSSLKGMLRTILLSRDILQNREKYRTDTRQLSSDLEVNRINRRILNNNIVKIEKNAFNSVRSSGKETVDFDIMSGIIVGDSEPLSREDIILCQKWEQHTDGTYKTLNLLRECIKPGTVIKSTLTIDETLCNIKKEDILEAVQLFYEQYYQNFQKKFSRSDRRKPNTVFLGGGSGFVSKTVIYPLFGEKEGIETVKNIFDRTNVPKTHQHYKDTRIGVSPHILKCTRYQGKEYMMGECELNII</sequence>
<dbReference type="AlphaFoldDB" id="A0A174CA32"/>
<protein>
    <recommendedName>
        <fullName evidence="3">CRISPR system Cms protein Csm5</fullName>
    </recommendedName>
    <alternativeName>
        <fullName evidence="6">CRISPR type III A-associated protein Csm5</fullName>
    </alternativeName>
</protein>
<evidence type="ECO:0000256" key="6">
    <source>
        <dbReference type="ARBA" id="ARBA00031720"/>
    </source>
</evidence>
<evidence type="ECO:0000256" key="3">
    <source>
        <dbReference type="ARBA" id="ARBA00016113"/>
    </source>
</evidence>
<dbReference type="EMBL" id="CYZP01000014">
    <property type="protein sequence ID" value="CUO08536.1"/>
    <property type="molecule type" value="Genomic_DNA"/>
</dbReference>
<keyword evidence="5" id="KW-0051">Antiviral defense</keyword>
<evidence type="ECO:0000256" key="1">
    <source>
        <dbReference type="ARBA" id="ARBA00003088"/>
    </source>
</evidence>
<accession>A0A174CA32</accession>
<evidence type="ECO:0000259" key="7">
    <source>
        <dbReference type="Pfam" id="PF03787"/>
    </source>
</evidence>